<dbReference type="InterPro" id="IPR013098">
    <property type="entry name" value="Ig_I-set"/>
</dbReference>
<dbReference type="PROSITE" id="PS50853">
    <property type="entry name" value="FN3"/>
    <property type="match status" value="1"/>
</dbReference>
<evidence type="ECO:0000259" key="3">
    <source>
        <dbReference type="PROSITE" id="PS50853"/>
    </source>
</evidence>
<evidence type="ECO:0008006" key="5">
    <source>
        <dbReference type="Google" id="ProtNLM"/>
    </source>
</evidence>
<evidence type="ECO:0000256" key="1">
    <source>
        <dbReference type="ARBA" id="ARBA00023319"/>
    </source>
</evidence>
<dbReference type="InterPro" id="IPR003961">
    <property type="entry name" value="FN3_dom"/>
</dbReference>
<reference evidence="4" key="1">
    <citation type="submission" date="2020-11" db="EMBL/GenBank/DDBJ databases">
        <authorList>
            <person name="Tran Van P."/>
        </authorList>
    </citation>
    <scope>NUCLEOTIDE SEQUENCE</scope>
</reference>
<dbReference type="GO" id="GO:0007156">
    <property type="term" value="P:homophilic cell adhesion via plasma membrane adhesion molecules"/>
    <property type="evidence" value="ECO:0007669"/>
    <property type="project" value="TreeGrafter"/>
</dbReference>
<evidence type="ECO:0000259" key="2">
    <source>
        <dbReference type="PROSITE" id="PS50835"/>
    </source>
</evidence>
<feature type="domain" description="Ig-like" evidence="2">
    <location>
        <begin position="50"/>
        <end position="135"/>
    </location>
</feature>
<dbReference type="SUPFAM" id="SSF48726">
    <property type="entry name" value="Immunoglobulin"/>
    <property type="match status" value="1"/>
</dbReference>
<protein>
    <recommendedName>
        <fullName evidence="5">Ig-like domain-containing protein</fullName>
    </recommendedName>
</protein>
<dbReference type="InterPro" id="IPR050958">
    <property type="entry name" value="Cell_Adh-Cytoskel_Orgn"/>
</dbReference>
<name>A0A7R9B3Q0_TIMSH</name>
<dbReference type="PANTHER" id="PTHR45080:SF38">
    <property type="entry name" value="FI23916P1-RELATED"/>
    <property type="match status" value="1"/>
</dbReference>
<dbReference type="AlphaFoldDB" id="A0A7R9B3Q0"/>
<evidence type="ECO:0000313" key="4">
    <source>
        <dbReference type="EMBL" id="CAD7265774.1"/>
    </source>
</evidence>
<organism evidence="4">
    <name type="scientific">Timema shepardi</name>
    <name type="common">Walking stick</name>
    <dbReference type="NCBI Taxonomy" id="629360"/>
    <lineage>
        <taxon>Eukaryota</taxon>
        <taxon>Metazoa</taxon>
        <taxon>Ecdysozoa</taxon>
        <taxon>Arthropoda</taxon>
        <taxon>Hexapoda</taxon>
        <taxon>Insecta</taxon>
        <taxon>Pterygota</taxon>
        <taxon>Neoptera</taxon>
        <taxon>Polyneoptera</taxon>
        <taxon>Phasmatodea</taxon>
        <taxon>Timematodea</taxon>
        <taxon>Timematoidea</taxon>
        <taxon>Timematidae</taxon>
        <taxon>Timema</taxon>
    </lineage>
</organism>
<dbReference type="GO" id="GO:0050808">
    <property type="term" value="P:synapse organization"/>
    <property type="evidence" value="ECO:0007669"/>
    <property type="project" value="TreeGrafter"/>
</dbReference>
<dbReference type="GO" id="GO:0043025">
    <property type="term" value="C:neuronal cell body"/>
    <property type="evidence" value="ECO:0007669"/>
    <property type="project" value="TreeGrafter"/>
</dbReference>
<dbReference type="EMBL" id="OC005943">
    <property type="protein sequence ID" value="CAD7265774.1"/>
    <property type="molecule type" value="Genomic_DNA"/>
</dbReference>
<dbReference type="InterPro" id="IPR013783">
    <property type="entry name" value="Ig-like_fold"/>
</dbReference>
<dbReference type="PANTHER" id="PTHR45080">
    <property type="entry name" value="CONTACTIN 5"/>
    <property type="match status" value="1"/>
</dbReference>
<feature type="domain" description="Fibronectin type-III" evidence="3">
    <location>
        <begin position="139"/>
        <end position="245"/>
    </location>
</feature>
<dbReference type="Gene3D" id="2.60.40.10">
    <property type="entry name" value="Immunoglobulins"/>
    <property type="match status" value="1"/>
</dbReference>
<dbReference type="InterPro" id="IPR007110">
    <property type="entry name" value="Ig-like_dom"/>
</dbReference>
<dbReference type="InterPro" id="IPR036116">
    <property type="entry name" value="FN3_sf"/>
</dbReference>
<dbReference type="Pfam" id="PF07679">
    <property type="entry name" value="I-set"/>
    <property type="match status" value="1"/>
</dbReference>
<dbReference type="SUPFAM" id="SSF49265">
    <property type="entry name" value="Fibronectin type III"/>
    <property type="match status" value="1"/>
</dbReference>
<dbReference type="InterPro" id="IPR036179">
    <property type="entry name" value="Ig-like_dom_sf"/>
</dbReference>
<dbReference type="GO" id="GO:0008046">
    <property type="term" value="F:axon guidance receptor activity"/>
    <property type="evidence" value="ECO:0007669"/>
    <property type="project" value="TreeGrafter"/>
</dbReference>
<gene>
    <name evidence="4" type="ORF">TSIB3V08_LOCUS9804</name>
</gene>
<proteinExistence type="predicted"/>
<dbReference type="PROSITE" id="PS50835">
    <property type="entry name" value="IG_LIKE"/>
    <property type="match status" value="1"/>
</dbReference>
<keyword evidence="1" id="KW-0393">Immunoglobulin domain</keyword>
<dbReference type="GO" id="GO:0030424">
    <property type="term" value="C:axon"/>
    <property type="evidence" value="ECO:0007669"/>
    <property type="project" value="TreeGrafter"/>
</dbReference>
<sequence length="262" mass="30022">MTSALANYATEADNITQVSSTGRQAYFSKLSITFLSTDRLDCFHVNLYNVTCVMDGWERLANALAVLSPTAEDGEIEVMWYQDSLLLDPTERRSMETRGNKHTLTIRQVQSSDFGNYSCVADNSLGRAKKYMELSGRPSPAEFRSAPFSRSWDSYNLTWGVESYPPLEEVRLLYRKLNMNETYQKPGKWHDVILQPQNGETFTHVMSYNIRGLDHGSVFEAIIQAKNRYGWNEVSDLYQFYTRGAGESPGYGEHNQLFDEYF</sequence>
<dbReference type="CDD" id="cd00096">
    <property type="entry name" value="Ig"/>
    <property type="match status" value="1"/>
</dbReference>
<dbReference type="GO" id="GO:0005886">
    <property type="term" value="C:plasma membrane"/>
    <property type="evidence" value="ECO:0007669"/>
    <property type="project" value="TreeGrafter"/>
</dbReference>
<accession>A0A7R9B3Q0</accession>